<evidence type="ECO:0000313" key="1">
    <source>
        <dbReference type="EMBL" id="TWI88824.1"/>
    </source>
</evidence>
<reference evidence="1 2" key="1">
    <citation type="journal article" date="2013" name="Stand. Genomic Sci.">
        <title>Genomic Encyclopedia of Type Strains, Phase I: The one thousand microbial genomes (KMG-I) project.</title>
        <authorList>
            <person name="Kyrpides N.C."/>
            <person name="Woyke T."/>
            <person name="Eisen J.A."/>
            <person name="Garrity G."/>
            <person name="Lilburn T.G."/>
            <person name="Beck B.J."/>
            <person name="Whitman W.B."/>
            <person name="Hugenholtz P."/>
            <person name="Klenk H.P."/>
        </authorList>
    </citation>
    <scope>NUCLEOTIDE SEQUENCE [LARGE SCALE GENOMIC DNA]</scope>
    <source>
        <strain evidence="1 2">DSM 13484</strain>
    </source>
</reference>
<evidence type="ECO:0000313" key="2">
    <source>
        <dbReference type="Proteomes" id="UP000316778"/>
    </source>
</evidence>
<keyword evidence="2" id="KW-1185">Reference proteome</keyword>
<dbReference type="Proteomes" id="UP000316778">
    <property type="component" value="Unassembled WGS sequence"/>
</dbReference>
<protein>
    <submittedName>
        <fullName evidence="1">RloB-like protein</fullName>
    </submittedName>
</protein>
<comment type="caution">
    <text evidence="1">The sequence shown here is derived from an EMBL/GenBank/DDBJ whole genome shotgun (WGS) entry which is preliminary data.</text>
</comment>
<dbReference type="RefSeq" id="WP_145714683.1">
    <property type="nucleotide sequence ID" value="NZ_BAAAFY010000001.1"/>
</dbReference>
<organism evidence="1 2">
    <name type="scientific">Chitinophaga japonensis</name>
    <name type="common">Flexibacter japonensis</name>
    <dbReference type="NCBI Taxonomy" id="104662"/>
    <lineage>
        <taxon>Bacteria</taxon>
        <taxon>Pseudomonadati</taxon>
        <taxon>Bacteroidota</taxon>
        <taxon>Chitinophagia</taxon>
        <taxon>Chitinophagales</taxon>
        <taxon>Chitinophagaceae</taxon>
        <taxon>Chitinophaga</taxon>
    </lineage>
</organism>
<proteinExistence type="predicted"/>
<accession>A0A562T6E4</accession>
<dbReference type="Pfam" id="PF13707">
    <property type="entry name" value="RloB"/>
    <property type="match status" value="1"/>
</dbReference>
<name>A0A562T6E4_CHIJA</name>
<dbReference type="AlphaFoldDB" id="A0A562T6E4"/>
<sequence>MARTHRKQQQQRNTVAIVGDGQTESIYFFDVRDTDRPKHLTIFPDIPGRIGNYKGVLGRAIALTDEYDHVFALIDFDKVLQDNQQEAYSRDKKQAIAAGVIVLENNPCFEIWLLLHFLHTDKLFNNCKEVEESLRHKDRIPGYNKSEGAIKRAGLYKNYKDLLMARAIPNAKRLERDREDRGPKYPRAEIYRFFEWYYANHQNT</sequence>
<dbReference type="EMBL" id="VLLG01000003">
    <property type="protein sequence ID" value="TWI88824.1"/>
    <property type="molecule type" value="Genomic_DNA"/>
</dbReference>
<dbReference type="OrthoDB" id="9796523at2"/>
<dbReference type="InterPro" id="IPR025591">
    <property type="entry name" value="RloB"/>
</dbReference>
<gene>
    <name evidence="1" type="ORF">LX66_2910</name>
</gene>